<evidence type="ECO:0000256" key="1">
    <source>
        <dbReference type="ARBA" id="ARBA00022679"/>
    </source>
</evidence>
<dbReference type="CDD" id="cd06661">
    <property type="entry name" value="GGCT_like"/>
    <property type="match status" value="1"/>
</dbReference>
<reference evidence="4 5" key="1">
    <citation type="submission" date="2021-04" db="EMBL/GenBank/DDBJ databases">
        <title>Magnetospirillum sulfuroxidans sp. nov., a facultative chemolithoautotrophic sulfur-oxidizing alphaproteobacterium isolated from freshwater sediment and proposals for Paramagetospirillum gen. nov., and Magnetospirillaceae fam. nov.</title>
        <authorList>
            <person name="Koziaeva V."/>
            <person name="Geelhoed J.S."/>
            <person name="Sorokin D.Y."/>
            <person name="Grouzdev D.S."/>
        </authorList>
    </citation>
    <scope>NUCLEOTIDE SEQUENCE [LARGE SCALE GENOMIC DNA]</scope>
    <source>
        <strain evidence="4 5">J10</strain>
    </source>
</reference>
<dbReference type="InterPro" id="IPR045038">
    <property type="entry name" value="AIG2-like"/>
</dbReference>
<evidence type="ECO:0000256" key="2">
    <source>
        <dbReference type="ARBA" id="ARBA00030602"/>
    </source>
</evidence>
<keyword evidence="5" id="KW-1185">Reference proteome</keyword>
<dbReference type="SUPFAM" id="SSF110857">
    <property type="entry name" value="Gamma-glutamyl cyclotransferase-like"/>
    <property type="match status" value="1"/>
</dbReference>
<evidence type="ECO:0000313" key="5">
    <source>
        <dbReference type="Proteomes" id="UP000680714"/>
    </source>
</evidence>
<dbReference type="Proteomes" id="UP000680714">
    <property type="component" value="Unassembled WGS sequence"/>
</dbReference>
<dbReference type="InterPro" id="IPR036568">
    <property type="entry name" value="GGCT-like_sf"/>
</dbReference>
<organism evidence="4 5">
    <name type="scientific">Magnetospirillum sulfuroxidans</name>
    <dbReference type="NCBI Taxonomy" id="611300"/>
    <lineage>
        <taxon>Bacteria</taxon>
        <taxon>Pseudomonadati</taxon>
        <taxon>Pseudomonadota</taxon>
        <taxon>Alphaproteobacteria</taxon>
        <taxon>Rhodospirillales</taxon>
        <taxon>Rhodospirillaceae</taxon>
        <taxon>Magnetospirillum</taxon>
    </lineage>
</organism>
<comment type="caution">
    <text evidence="4">The sequence shown here is derived from an EMBL/GenBank/DDBJ whole genome shotgun (WGS) entry which is preliminary data.</text>
</comment>
<accession>A0ABS5IFJ9</accession>
<dbReference type="EMBL" id="JAGTUF010000019">
    <property type="protein sequence ID" value="MBR9973195.1"/>
    <property type="molecule type" value="Genomic_DNA"/>
</dbReference>
<keyword evidence="1" id="KW-0808">Transferase</keyword>
<feature type="domain" description="Gamma-glutamylcyclotransferase AIG2-like" evidence="3">
    <location>
        <begin position="3"/>
        <end position="112"/>
    </location>
</feature>
<proteinExistence type="predicted"/>
<protein>
    <recommendedName>
        <fullName evidence="2">Putative gamma-glutamylcyclotransferase</fullName>
    </recommendedName>
</protein>
<evidence type="ECO:0000313" key="4">
    <source>
        <dbReference type="EMBL" id="MBR9973195.1"/>
    </source>
</evidence>
<dbReference type="InterPro" id="IPR009288">
    <property type="entry name" value="AIG2-like_dom"/>
</dbReference>
<dbReference type="PANTHER" id="PTHR31544">
    <property type="entry name" value="AIG2-LIKE PROTEIN D"/>
    <property type="match status" value="1"/>
</dbReference>
<dbReference type="RefSeq" id="WP_211550703.1">
    <property type="nucleotide sequence ID" value="NZ_JAGTUF010000019.1"/>
</dbReference>
<dbReference type="InterPro" id="IPR013024">
    <property type="entry name" value="GGCT-like"/>
</dbReference>
<gene>
    <name evidence="4" type="ORF">KEC16_15840</name>
</gene>
<name>A0ABS5IFJ9_9PROT</name>
<dbReference type="Pfam" id="PF06094">
    <property type="entry name" value="GGACT"/>
    <property type="match status" value="1"/>
</dbReference>
<evidence type="ECO:0000259" key="3">
    <source>
        <dbReference type="Pfam" id="PF06094"/>
    </source>
</evidence>
<sequence length="153" mass="17484">MNLFFFGTLMDEEVRAIVCGRAVLVRPALLRGWRRPHVAGRHYPMLVQQPGGRIAGVVAEDVEAESVRRLQIYEGWEYELQPFRLETATGPVAAHIFVCPPGITSAAPEWRLERWQLRHKRAFLPELRRQMTRALSDDGLRSRSAGQRLWPGA</sequence>
<dbReference type="PANTHER" id="PTHR31544:SF2">
    <property type="entry name" value="AIG2-LIKE PROTEIN D"/>
    <property type="match status" value="1"/>
</dbReference>
<dbReference type="Gene3D" id="3.10.490.10">
    <property type="entry name" value="Gamma-glutamyl cyclotransferase-like"/>
    <property type="match status" value="1"/>
</dbReference>